<evidence type="ECO:0000256" key="6">
    <source>
        <dbReference type="SAM" id="Phobius"/>
    </source>
</evidence>
<dbReference type="InterPro" id="IPR027417">
    <property type="entry name" value="P-loop_NTPase"/>
</dbReference>
<feature type="transmembrane region" description="Helical" evidence="6">
    <location>
        <begin position="20"/>
        <end position="43"/>
    </location>
</feature>
<dbReference type="CDD" id="cd01127">
    <property type="entry name" value="TrwB_TraG_TraD_VirD4"/>
    <property type="match status" value="1"/>
</dbReference>
<gene>
    <name evidence="8" type="ORF">EEW87_17510</name>
</gene>
<dbReference type="AlphaFoldDB" id="A0A650GFU5"/>
<evidence type="ECO:0000256" key="2">
    <source>
        <dbReference type="ARBA" id="ARBA00022475"/>
    </source>
</evidence>
<evidence type="ECO:0000313" key="9">
    <source>
        <dbReference type="Proteomes" id="UP000271708"/>
    </source>
</evidence>
<evidence type="ECO:0000256" key="1">
    <source>
        <dbReference type="ARBA" id="ARBA00004651"/>
    </source>
</evidence>
<dbReference type="KEGG" id="jme:EEW87_17510"/>
<keyword evidence="2" id="KW-1003">Cell membrane</keyword>
<sequence length="569" mass="61014">MSAQRRAGRLRDPNSDTGLYVLVGSLLLIVVLVLTGWAAAHLAGLNPPANPFAWASQIVTGRASWSGGATAVVVVFVVILLATAVAAAAIYRRRGNDPAARVDHLARSMSRPKDVHELAMSGLSNDARRLGVSPECGAGVPIGKAVNGRAPMGTSWEWTQLWVMGPRAGKTSCLCIPQVLATGGPVLATSNKRDLVDATAGPRSQVGLVRIHDPQGLAGGQPTWWWSPLSYVTDSTRADEIVSLFAAATRDVTAKTDAYFDTAAQTLVAALLLAAAKGERSMLDVHRWVRQPDDREPEDLLIAAGEDSASIDVESARTKTPKQRDGIYGSAENLLSWLRNPSLIPWITPGEGRVEFSPERFVRSTDTLHLLSKEGPGSARAITAALTVAVTRAAEEYGIEQGGRLARPLLCVLDEAANICRWPQLPDLYSHYGSRGIILCTYLQSWSQGVRVWGREGMKQMWDAANLRGIGPGIGDDEFAGTISRLIGDHDVRTRSASTSMRSGGSTTQQLRREKILDVDEVASLPRGRAVALASGMPAVLVALEHWSSLPQADLIREGIAYYTGQESA</sequence>
<evidence type="ECO:0000256" key="3">
    <source>
        <dbReference type="ARBA" id="ARBA00022692"/>
    </source>
</evidence>
<dbReference type="PANTHER" id="PTHR37937:SF1">
    <property type="entry name" value="CONJUGATIVE TRANSFER: DNA TRANSPORT"/>
    <property type="match status" value="1"/>
</dbReference>
<proteinExistence type="predicted"/>
<geneLocation type="plasmid" evidence="8">
    <name>unnamed</name>
</geneLocation>
<evidence type="ECO:0000256" key="5">
    <source>
        <dbReference type="ARBA" id="ARBA00023136"/>
    </source>
</evidence>
<dbReference type="SUPFAM" id="SSF52540">
    <property type="entry name" value="P-loop containing nucleoside triphosphate hydrolases"/>
    <property type="match status" value="1"/>
</dbReference>
<keyword evidence="3 6" id="KW-0812">Transmembrane</keyword>
<accession>A0A650GFU5</accession>
<keyword evidence="5 6" id="KW-0472">Membrane</keyword>
<evidence type="ECO:0000313" key="8">
    <source>
        <dbReference type="EMBL" id="QGX08802.1"/>
    </source>
</evidence>
<reference evidence="8 9" key="1">
    <citation type="submission" date="2019-11" db="EMBL/GenBank/DDBJ databases">
        <title>Complete Genome Sequence of Janibacter melonis M714.</title>
        <authorList>
            <person name="Zhao Q."/>
        </authorList>
    </citation>
    <scope>NUCLEOTIDE SEQUENCE [LARGE SCALE GENOMIC DNA]</scope>
    <source>
        <strain evidence="8 9">M714</strain>
        <plasmid evidence="8 9">unnamed</plasmid>
    </source>
</reference>
<dbReference type="Gene3D" id="3.40.50.300">
    <property type="entry name" value="P-loop containing nucleotide triphosphate hydrolases"/>
    <property type="match status" value="1"/>
</dbReference>
<keyword evidence="4 6" id="KW-1133">Transmembrane helix</keyword>
<evidence type="ECO:0000259" key="7">
    <source>
        <dbReference type="Pfam" id="PF12696"/>
    </source>
</evidence>
<feature type="transmembrane region" description="Helical" evidence="6">
    <location>
        <begin position="63"/>
        <end position="91"/>
    </location>
</feature>
<comment type="subcellular location">
    <subcellularLocation>
        <location evidence="1">Cell membrane</location>
        <topology evidence="1">Multi-pass membrane protein</topology>
    </subcellularLocation>
</comment>
<keyword evidence="8" id="KW-0614">Plasmid</keyword>
<dbReference type="InterPro" id="IPR051539">
    <property type="entry name" value="T4SS-coupling_protein"/>
</dbReference>
<dbReference type="Pfam" id="PF12696">
    <property type="entry name" value="TraG-D_C"/>
    <property type="match status" value="1"/>
</dbReference>
<dbReference type="RefSeq" id="WP_123093672.1">
    <property type="nucleotide sequence ID" value="NZ_CP046475.1"/>
</dbReference>
<dbReference type="PANTHER" id="PTHR37937">
    <property type="entry name" value="CONJUGATIVE TRANSFER: DNA TRANSPORT"/>
    <property type="match status" value="1"/>
</dbReference>
<name>A0A650GFU5_9MICO</name>
<organism evidence="8 9">
    <name type="scientific">Janibacter melonis</name>
    <dbReference type="NCBI Taxonomy" id="262209"/>
    <lineage>
        <taxon>Bacteria</taxon>
        <taxon>Bacillati</taxon>
        <taxon>Actinomycetota</taxon>
        <taxon>Actinomycetes</taxon>
        <taxon>Micrococcales</taxon>
        <taxon>Intrasporangiaceae</taxon>
        <taxon>Janibacter</taxon>
    </lineage>
</organism>
<evidence type="ECO:0000256" key="4">
    <source>
        <dbReference type="ARBA" id="ARBA00022989"/>
    </source>
</evidence>
<dbReference type="GeneID" id="59163528"/>
<dbReference type="InterPro" id="IPR032689">
    <property type="entry name" value="TraG-D_C"/>
</dbReference>
<dbReference type="GO" id="GO:0005886">
    <property type="term" value="C:plasma membrane"/>
    <property type="evidence" value="ECO:0007669"/>
    <property type="project" value="UniProtKB-SubCell"/>
</dbReference>
<dbReference type="EMBL" id="CP046475">
    <property type="protein sequence ID" value="QGX08802.1"/>
    <property type="molecule type" value="Genomic_DNA"/>
</dbReference>
<protein>
    <submittedName>
        <fullName evidence="8">TraM recognition domain-containing protein</fullName>
    </submittedName>
</protein>
<feature type="domain" description="TraD/TraG TraM recognition site" evidence="7">
    <location>
        <begin position="408"/>
        <end position="527"/>
    </location>
</feature>
<dbReference type="Proteomes" id="UP000271708">
    <property type="component" value="Plasmid unnamed"/>
</dbReference>